<dbReference type="GO" id="GO:0005829">
    <property type="term" value="C:cytosol"/>
    <property type="evidence" value="ECO:0007669"/>
    <property type="project" value="TreeGrafter"/>
</dbReference>
<name>A0AAW3ZFR3_9GAMM</name>
<keyword evidence="6 11" id="KW-0378">Hydrolase</keyword>
<evidence type="ECO:0000256" key="8">
    <source>
        <dbReference type="ARBA" id="ARBA00023027"/>
    </source>
</evidence>
<dbReference type="Gene3D" id="3.90.79.20">
    <property type="match status" value="1"/>
</dbReference>
<keyword evidence="12" id="KW-1185">Reference proteome</keyword>
<evidence type="ECO:0000256" key="4">
    <source>
        <dbReference type="ARBA" id="ARBA00012381"/>
    </source>
</evidence>
<dbReference type="PROSITE" id="PS51462">
    <property type="entry name" value="NUDIX"/>
    <property type="match status" value="1"/>
</dbReference>
<dbReference type="InterPro" id="IPR049734">
    <property type="entry name" value="NudC-like_C"/>
</dbReference>
<dbReference type="InterPro" id="IPR000086">
    <property type="entry name" value="NUDIX_hydrolase_dom"/>
</dbReference>
<evidence type="ECO:0000256" key="2">
    <source>
        <dbReference type="ARBA" id="ARBA00001947"/>
    </source>
</evidence>
<dbReference type="Pfam" id="PF09297">
    <property type="entry name" value="Zn_ribbon_NUD"/>
    <property type="match status" value="1"/>
</dbReference>
<reference evidence="11 12" key="1">
    <citation type="submission" date="2020-09" db="EMBL/GenBank/DDBJ databases">
        <title>Pseudoxanthomonas sp. CAU 1598 isolated from sand of Yaerae Beach.</title>
        <authorList>
            <person name="Kim W."/>
        </authorList>
    </citation>
    <scope>NUCLEOTIDE SEQUENCE [LARGE SCALE GENOMIC DNA]</scope>
    <source>
        <strain evidence="11 12">CAU 1598</strain>
    </source>
</reference>
<keyword evidence="8" id="KW-0520">NAD</keyword>
<dbReference type="InterPro" id="IPR050241">
    <property type="entry name" value="NAD-cap_RNA_hydrolase_NudC"/>
</dbReference>
<evidence type="ECO:0000256" key="3">
    <source>
        <dbReference type="ARBA" id="ARBA00009595"/>
    </source>
</evidence>
<dbReference type="AlphaFoldDB" id="A0AAW3ZFR3"/>
<dbReference type="RefSeq" id="WP_192028285.1">
    <property type="nucleotide sequence ID" value="NZ_JACYTR010000005.1"/>
</dbReference>
<proteinExistence type="inferred from homology"/>
<dbReference type="GO" id="GO:0046872">
    <property type="term" value="F:metal ion binding"/>
    <property type="evidence" value="ECO:0007669"/>
    <property type="project" value="UniProtKB-KW"/>
</dbReference>
<evidence type="ECO:0000256" key="9">
    <source>
        <dbReference type="ARBA" id="ARBA00023679"/>
    </source>
</evidence>
<comment type="cofactor">
    <cofactor evidence="2">
        <name>Zn(2+)</name>
        <dbReference type="ChEBI" id="CHEBI:29105"/>
    </cofactor>
</comment>
<dbReference type="Pfam" id="PF00293">
    <property type="entry name" value="NUDIX"/>
    <property type="match status" value="1"/>
</dbReference>
<comment type="caution">
    <text evidence="11">The sequence shown here is derived from an EMBL/GenBank/DDBJ whole genome shotgun (WGS) entry which is preliminary data.</text>
</comment>
<dbReference type="Proteomes" id="UP000613768">
    <property type="component" value="Unassembled WGS sequence"/>
</dbReference>
<evidence type="ECO:0000256" key="1">
    <source>
        <dbReference type="ARBA" id="ARBA00001946"/>
    </source>
</evidence>
<dbReference type="Pfam" id="PF09296">
    <property type="entry name" value="NUDIX-like"/>
    <property type="match status" value="1"/>
</dbReference>
<evidence type="ECO:0000313" key="11">
    <source>
        <dbReference type="EMBL" id="MBD8524938.1"/>
    </source>
</evidence>
<dbReference type="GO" id="GO:0006742">
    <property type="term" value="P:NADP+ catabolic process"/>
    <property type="evidence" value="ECO:0007669"/>
    <property type="project" value="TreeGrafter"/>
</dbReference>
<dbReference type="PANTHER" id="PTHR42904:SF6">
    <property type="entry name" value="NAD-CAPPED RNA HYDROLASE NUDT12"/>
    <property type="match status" value="1"/>
</dbReference>
<dbReference type="Gene3D" id="3.90.79.10">
    <property type="entry name" value="Nucleoside Triphosphate Pyrophosphohydrolase"/>
    <property type="match status" value="1"/>
</dbReference>
<accession>A0AAW3ZFR3</accession>
<dbReference type="EMBL" id="JACYTR010000005">
    <property type="protein sequence ID" value="MBD8524938.1"/>
    <property type="molecule type" value="Genomic_DNA"/>
</dbReference>
<evidence type="ECO:0000256" key="7">
    <source>
        <dbReference type="ARBA" id="ARBA00022842"/>
    </source>
</evidence>
<dbReference type="InterPro" id="IPR015797">
    <property type="entry name" value="NUDIX_hydrolase-like_dom_sf"/>
</dbReference>
<protein>
    <recommendedName>
        <fullName evidence="4">NAD(+) diphosphatase</fullName>
        <ecNumber evidence="4">3.6.1.22</ecNumber>
    </recommendedName>
</protein>
<dbReference type="GO" id="GO:0019677">
    <property type="term" value="P:NAD+ catabolic process"/>
    <property type="evidence" value="ECO:0007669"/>
    <property type="project" value="TreeGrafter"/>
</dbReference>
<organism evidence="11 12">
    <name type="scientific">Pseudomarimonas arenosa</name>
    <dbReference type="NCBI Taxonomy" id="2774145"/>
    <lineage>
        <taxon>Bacteria</taxon>
        <taxon>Pseudomonadati</taxon>
        <taxon>Pseudomonadota</taxon>
        <taxon>Gammaproteobacteria</taxon>
        <taxon>Lysobacterales</taxon>
        <taxon>Lysobacteraceae</taxon>
        <taxon>Pseudomarimonas</taxon>
    </lineage>
</organism>
<gene>
    <name evidence="11" type="primary">nudC</name>
    <name evidence="11" type="ORF">IFO71_04200</name>
</gene>
<dbReference type="CDD" id="cd03429">
    <property type="entry name" value="NUDIX_NADH_pyrophosphatase_Nudt13"/>
    <property type="match status" value="1"/>
</dbReference>
<comment type="cofactor">
    <cofactor evidence="1">
        <name>Mg(2+)</name>
        <dbReference type="ChEBI" id="CHEBI:18420"/>
    </cofactor>
</comment>
<dbReference type="SUPFAM" id="SSF55811">
    <property type="entry name" value="Nudix"/>
    <property type="match status" value="1"/>
</dbReference>
<comment type="catalytic activity">
    <reaction evidence="9">
        <text>a 5'-end NAD(+)-phospho-ribonucleoside in mRNA + H2O = a 5'-end phospho-adenosine-phospho-ribonucleoside in mRNA + beta-nicotinamide D-ribonucleotide + 2 H(+)</text>
        <dbReference type="Rhea" id="RHEA:60876"/>
        <dbReference type="Rhea" id="RHEA-COMP:15698"/>
        <dbReference type="Rhea" id="RHEA-COMP:15719"/>
        <dbReference type="ChEBI" id="CHEBI:14649"/>
        <dbReference type="ChEBI" id="CHEBI:15377"/>
        <dbReference type="ChEBI" id="CHEBI:15378"/>
        <dbReference type="ChEBI" id="CHEBI:144029"/>
        <dbReference type="ChEBI" id="CHEBI:144051"/>
    </reaction>
    <physiologicalReaction direction="left-to-right" evidence="9">
        <dbReference type="Rhea" id="RHEA:60877"/>
    </physiologicalReaction>
</comment>
<evidence type="ECO:0000313" key="12">
    <source>
        <dbReference type="Proteomes" id="UP000613768"/>
    </source>
</evidence>
<feature type="domain" description="Nudix hydrolase" evidence="10">
    <location>
        <begin position="157"/>
        <end position="285"/>
    </location>
</feature>
<evidence type="ECO:0000259" key="10">
    <source>
        <dbReference type="PROSITE" id="PS51462"/>
    </source>
</evidence>
<dbReference type="PANTHER" id="PTHR42904">
    <property type="entry name" value="NUDIX HYDROLASE, NUDC SUBFAMILY"/>
    <property type="match status" value="1"/>
</dbReference>
<keyword evidence="7" id="KW-0460">Magnesium</keyword>
<dbReference type="NCBIfam" id="NF001299">
    <property type="entry name" value="PRK00241.1"/>
    <property type="match status" value="1"/>
</dbReference>
<keyword evidence="5" id="KW-0479">Metal-binding</keyword>
<evidence type="ECO:0000256" key="6">
    <source>
        <dbReference type="ARBA" id="ARBA00022801"/>
    </source>
</evidence>
<sequence length="304" mass="33914">MRPVRANLFEGLALDRSADFRQRPQWLAEAWSRARLIRVDFEGRMALSAERQLLLEHACEVADALPEEAVFLGAAEDIPWFALPLPATEPGAARIGLREAAMQCPPFLAGLFAYAKALLLWHTRARFCGACGAETQIKRAGHTRLCSNPDCQLEHFPRTDAAIITLVCDGERALLGRGATWPEKRFSTLAGFVEPGESLEDALRREVFEEAGIRVGRCRYRSSQPWPFPASLMLGFYAEAESTELRLGDELVEARWFSATQIVEEAAAKRLLLPFPVSVSYRLIEDWLIDQLGETAVFEALGSH</sequence>
<dbReference type="PROSITE" id="PS00893">
    <property type="entry name" value="NUDIX_BOX"/>
    <property type="match status" value="1"/>
</dbReference>
<evidence type="ECO:0000256" key="5">
    <source>
        <dbReference type="ARBA" id="ARBA00022723"/>
    </source>
</evidence>
<dbReference type="InterPro" id="IPR020084">
    <property type="entry name" value="NUDIX_hydrolase_CS"/>
</dbReference>
<dbReference type="InterPro" id="IPR015375">
    <property type="entry name" value="NADH_PPase-like_N"/>
</dbReference>
<dbReference type="EC" id="3.6.1.22" evidence="4"/>
<dbReference type="InterPro" id="IPR015376">
    <property type="entry name" value="Znr_NADH_PPase"/>
</dbReference>
<dbReference type="GO" id="GO:0035529">
    <property type="term" value="F:NADH pyrophosphatase activity"/>
    <property type="evidence" value="ECO:0007669"/>
    <property type="project" value="TreeGrafter"/>
</dbReference>
<comment type="similarity">
    <text evidence="3">Belongs to the Nudix hydrolase family. NudC subfamily.</text>
</comment>